<sequence length="70" mass="7366">MAWILAQGDDIFAIPGTTGARRLSENLAAMSVNLTAQEEQAIRNVAKDVVGSRVPDNSPGINLFGDTAPL</sequence>
<dbReference type="EMBL" id="JAIWOZ010000035">
    <property type="protein sequence ID" value="KAH6603104.1"/>
    <property type="molecule type" value="Genomic_DNA"/>
</dbReference>
<keyword evidence="2" id="KW-1185">Reference proteome</keyword>
<evidence type="ECO:0000313" key="1">
    <source>
        <dbReference type="EMBL" id="KAH6603104.1"/>
    </source>
</evidence>
<dbReference type="AlphaFoldDB" id="A0A9P8QEW7"/>
<proteinExistence type="predicted"/>
<dbReference type="InterPro" id="IPR036812">
    <property type="entry name" value="NAD(P)_OxRdtase_dom_sf"/>
</dbReference>
<reference evidence="1" key="1">
    <citation type="submission" date="2021-08" db="EMBL/GenBank/DDBJ databases">
        <title>Chromosome-Level Trichoderma cornu-damae using Hi-C Data.</title>
        <authorList>
            <person name="Kim C.S."/>
        </authorList>
    </citation>
    <scope>NUCLEOTIDE SEQUENCE</scope>
    <source>
        <strain evidence="1">KA19-0412C</strain>
    </source>
</reference>
<dbReference type="OrthoDB" id="37537at2759"/>
<accession>A0A9P8QEW7</accession>
<evidence type="ECO:0008006" key="3">
    <source>
        <dbReference type="Google" id="ProtNLM"/>
    </source>
</evidence>
<organism evidence="1 2">
    <name type="scientific">Trichoderma cornu-damae</name>
    <dbReference type="NCBI Taxonomy" id="654480"/>
    <lineage>
        <taxon>Eukaryota</taxon>
        <taxon>Fungi</taxon>
        <taxon>Dikarya</taxon>
        <taxon>Ascomycota</taxon>
        <taxon>Pezizomycotina</taxon>
        <taxon>Sordariomycetes</taxon>
        <taxon>Hypocreomycetidae</taxon>
        <taxon>Hypocreales</taxon>
        <taxon>Hypocreaceae</taxon>
        <taxon>Trichoderma</taxon>
    </lineage>
</organism>
<name>A0A9P8QEW7_9HYPO</name>
<protein>
    <recommendedName>
        <fullName evidence="3">NADP-dependent oxidoreductase domain-containing protein</fullName>
    </recommendedName>
</protein>
<gene>
    <name evidence="1" type="ORF">Trco_008541</name>
</gene>
<dbReference type="Proteomes" id="UP000827724">
    <property type="component" value="Unassembled WGS sequence"/>
</dbReference>
<dbReference type="SUPFAM" id="SSF51430">
    <property type="entry name" value="NAD(P)-linked oxidoreductase"/>
    <property type="match status" value="1"/>
</dbReference>
<comment type="caution">
    <text evidence="1">The sequence shown here is derived from an EMBL/GenBank/DDBJ whole genome shotgun (WGS) entry which is preliminary data.</text>
</comment>
<dbReference type="Gene3D" id="3.20.20.100">
    <property type="entry name" value="NADP-dependent oxidoreductase domain"/>
    <property type="match status" value="1"/>
</dbReference>
<evidence type="ECO:0000313" key="2">
    <source>
        <dbReference type="Proteomes" id="UP000827724"/>
    </source>
</evidence>